<protein>
    <submittedName>
        <fullName evidence="1">Uncharacterized protein</fullName>
    </submittedName>
</protein>
<dbReference type="EMBL" id="GGMR01017425">
    <property type="protein sequence ID" value="MBY30044.1"/>
    <property type="molecule type" value="Transcribed_RNA"/>
</dbReference>
<sequence length="192" mass="21958">MGDYETNALGNKKLKIDAIPKSPIIRRSLLEDFEVLHHSKGNDSDGTIFDSNDSDVIVNTGVVNDFVEDGLVSEVSNNSKVDLENSIVQQHHEENNISINSSTSTKTPPQKRRKLFRYLGDYEEKDLETPRKRKMFWTVYKKTLEKKANTERLLRQKNHRLQAKIRTLNTLIDTLQADNKITANCSNILTVT</sequence>
<evidence type="ECO:0000313" key="1">
    <source>
        <dbReference type="EMBL" id="MBY30044.1"/>
    </source>
</evidence>
<accession>A0A2S2PKX9</accession>
<reference evidence="1" key="1">
    <citation type="submission" date="2018-04" db="EMBL/GenBank/DDBJ databases">
        <title>Transcriptome of Schizaphis graminum biotype I.</title>
        <authorList>
            <person name="Scully E.D."/>
            <person name="Geib S.M."/>
            <person name="Palmer N.A."/>
            <person name="Koch K."/>
            <person name="Bradshaw J."/>
            <person name="Heng-Moss T."/>
            <person name="Sarath G."/>
        </authorList>
    </citation>
    <scope>NUCLEOTIDE SEQUENCE</scope>
</reference>
<proteinExistence type="predicted"/>
<organism evidence="1">
    <name type="scientific">Schizaphis graminum</name>
    <name type="common">Green bug aphid</name>
    <dbReference type="NCBI Taxonomy" id="13262"/>
    <lineage>
        <taxon>Eukaryota</taxon>
        <taxon>Metazoa</taxon>
        <taxon>Ecdysozoa</taxon>
        <taxon>Arthropoda</taxon>
        <taxon>Hexapoda</taxon>
        <taxon>Insecta</taxon>
        <taxon>Pterygota</taxon>
        <taxon>Neoptera</taxon>
        <taxon>Paraneoptera</taxon>
        <taxon>Hemiptera</taxon>
        <taxon>Sternorrhyncha</taxon>
        <taxon>Aphidomorpha</taxon>
        <taxon>Aphidoidea</taxon>
        <taxon>Aphididae</taxon>
        <taxon>Aphidini</taxon>
        <taxon>Schizaphis</taxon>
    </lineage>
</organism>
<name>A0A2S2PKX9_SCHGA</name>
<gene>
    <name evidence="1" type="ORF">g.30416</name>
</gene>
<dbReference type="AlphaFoldDB" id="A0A2S2PKX9"/>